<comment type="similarity">
    <text evidence="1">Belongs to the glycosyl hydrolase 1 family.</text>
</comment>
<evidence type="ECO:0000256" key="3">
    <source>
        <dbReference type="ARBA" id="ARBA00023295"/>
    </source>
</evidence>
<protein>
    <submittedName>
        <fullName evidence="7">Uncharacterized protein</fullName>
    </submittedName>
</protein>
<dbReference type="InterPro" id="IPR017853">
    <property type="entry name" value="GH"/>
</dbReference>
<dbReference type="InterPro" id="IPR011993">
    <property type="entry name" value="PH-like_dom_sf"/>
</dbReference>
<keyword evidence="8" id="KW-1185">Reference proteome</keyword>
<dbReference type="Gene3D" id="2.30.29.30">
    <property type="entry name" value="Pleckstrin-homology domain (PH domain)/Phosphotyrosine-binding domain (PTB)"/>
    <property type="match status" value="1"/>
</dbReference>
<dbReference type="GO" id="GO:0008422">
    <property type="term" value="F:beta-glucosidase activity"/>
    <property type="evidence" value="ECO:0007669"/>
    <property type="project" value="TreeGrafter"/>
</dbReference>
<dbReference type="InterPro" id="IPR001360">
    <property type="entry name" value="Glyco_hydro_1"/>
</dbReference>
<name>A0AAN9TT00_9HEMI</name>
<proteinExistence type="inferred from homology"/>
<evidence type="ECO:0000313" key="7">
    <source>
        <dbReference type="EMBL" id="KAK7603598.1"/>
    </source>
</evidence>
<dbReference type="PANTHER" id="PTHR10353:SF36">
    <property type="entry name" value="LP05116P"/>
    <property type="match status" value="1"/>
</dbReference>
<feature type="compositionally biased region" description="Basic and acidic residues" evidence="4">
    <location>
        <begin position="1372"/>
        <end position="1382"/>
    </location>
</feature>
<gene>
    <name evidence="7" type="ORF">V9T40_003597</name>
</gene>
<reference evidence="7 8" key="1">
    <citation type="submission" date="2024-03" db="EMBL/GenBank/DDBJ databases">
        <title>Adaptation during the transition from Ophiocordyceps entomopathogen to insect associate is accompanied by gene loss and intensified selection.</title>
        <authorList>
            <person name="Ward C.M."/>
            <person name="Onetto C.A."/>
            <person name="Borneman A.R."/>
        </authorList>
    </citation>
    <scope>NUCLEOTIDE SEQUENCE [LARGE SCALE GENOMIC DNA]</scope>
    <source>
        <strain evidence="7">AWRI1</strain>
        <tissue evidence="7">Single Adult Female</tissue>
    </source>
</reference>
<dbReference type="GO" id="GO:0005975">
    <property type="term" value="P:carbohydrate metabolic process"/>
    <property type="evidence" value="ECO:0007669"/>
    <property type="project" value="InterPro"/>
</dbReference>
<dbReference type="Pfam" id="PF05422">
    <property type="entry name" value="SIN1"/>
    <property type="match status" value="1"/>
</dbReference>
<evidence type="ECO:0000313" key="8">
    <source>
        <dbReference type="Proteomes" id="UP001367676"/>
    </source>
</evidence>
<dbReference type="Pfam" id="PF16978">
    <property type="entry name" value="CRIM"/>
    <property type="match status" value="1"/>
</dbReference>
<evidence type="ECO:0000256" key="1">
    <source>
        <dbReference type="ARBA" id="ARBA00010838"/>
    </source>
</evidence>
<feature type="domain" description="Sin1 N-terminal" evidence="5">
    <location>
        <begin position="440"/>
        <end position="514"/>
    </location>
</feature>
<dbReference type="InterPro" id="IPR031567">
    <property type="entry name" value="CRIM_dom"/>
</dbReference>
<feature type="domain" description="CRIM" evidence="6">
    <location>
        <begin position="533"/>
        <end position="667"/>
    </location>
</feature>
<feature type="region of interest" description="Disordered" evidence="4">
    <location>
        <begin position="1348"/>
        <end position="1398"/>
    </location>
</feature>
<dbReference type="SUPFAM" id="SSF51445">
    <property type="entry name" value="(Trans)glycosidases"/>
    <property type="match status" value="1"/>
</dbReference>
<evidence type="ECO:0000256" key="2">
    <source>
        <dbReference type="ARBA" id="ARBA00022801"/>
    </source>
</evidence>
<dbReference type="PRINTS" id="PR00131">
    <property type="entry name" value="GLHYDRLASE1"/>
</dbReference>
<dbReference type="InterPro" id="IPR032679">
    <property type="entry name" value="Sin1_N"/>
</dbReference>
<keyword evidence="2" id="KW-0378">Hydrolase</keyword>
<keyword evidence="3" id="KW-0326">Glycosidase</keyword>
<feature type="compositionally biased region" description="Basic residues" evidence="4">
    <location>
        <begin position="1352"/>
        <end position="1361"/>
    </location>
</feature>
<organism evidence="7 8">
    <name type="scientific">Parthenolecanium corni</name>
    <dbReference type="NCBI Taxonomy" id="536013"/>
    <lineage>
        <taxon>Eukaryota</taxon>
        <taxon>Metazoa</taxon>
        <taxon>Ecdysozoa</taxon>
        <taxon>Arthropoda</taxon>
        <taxon>Hexapoda</taxon>
        <taxon>Insecta</taxon>
        <taxon>Pterygota</taxon>
        <taxon>Neoptera</taxon>
        <taxon>Paraneoptera</taxon>
        <taxon>Hemiptera</taxon>
        <taxon>Sternorrhyncha</taxon>
        <taxon>Coccoidea</taxon>
        <taxon>Coccidae</taxon>
        <taxon>Parthenolecanium</taxon>
    </lineage>
</organism>
<dbReference type="Pfam" id="PF00232">
    <property type="entry name" value="Glyco_hydro_1"/>
    <property type="match status" value="1"/>
</dbReference>
<comment type="caution">
    <text evidence="7">The sequence shown here is derived from an EMBL/GenBank/DDBJ whole genome shotgun (WGS) entry which is preliminary data.</text>
</comment>
<evidence type="ECO:0000259" key="6">
    <source>
        <dbReference type="Pfam" id="PF16978"/>
    </source>
</evidence>
<evidence type="ECO:0000256" key="4">
    <source>
        <dbReference type="SAM" id="MobiDB-lite"/>
    </source>
</evidence>
<dbReference type="Proteomes" id="UP001367676">
    <property type="component" value="Unassembled WGS sequence"/>
</dbReference>
<dbReference type="Gene3D" id="3.20.20.80">
    <property type="entry name" value="Glycosidases"/>
    <property type="match status" value="1"/>
</dbReference>
<dbReference type="EMBL" id="JBBCAQ010000006">
    <property type="protein sequence ID" value="KAK7603598.1"/>
    <property type="molecule type" value="Genomic_DNA"/>
</dbReference>
<evidence type="ECO:0000259" key="5">
    <source>
        <dbReference type="Pfam" id="PF05422"/>
    </source>
</evidence>
<accession>A0AAN9TT00</accession>
<dbReference type="PANTHER" id="PTHR10353">
    <property type="entry name" value="GLYCOSYL HYDROLASE"/>
    <property type="match status" value="1"/>
</dbReference>
<sequence>MYRFSLSWTRILPNGDLSYINESGIDYYHRLIDELLNNEIEPMVTIYHWDLPQKLSEIGGWLNPLIVDYFEDYARLVYRLYGDKVKWWCTINEPLEMVHGYSTRRYAPYLALDEFGGDYIAGHNILKAHARAYHIYDKEFRYQQNGKISLTISGMFNLPKTNSQEDVDAAERANQFDIGWFAHPVYSKTGDYPPIMRKLVDEKSFAEGRSRSRLPTFTKAEIEEIRGTYDYLTMNHYTSQLCTPGIDPQAETRFQDANFICHQDKNWPQSHLFWLKVVPHGFRQMFRWLKSQYDNPPVFITENGYCDSGEINDLKRINYLKDYLTEMLSAIYEDDCNVIGYTFWSLLDNFEWLGGYEYKFGIVHVDFEDPERKRTPKMSAKFIQDLIRSNSVPQEILDMALYDNRHWLLSHIRNSFISSDDTGMCEVVMAGENLCHRITDSYKYPGLEENDDDDDLAHSLDNHSDLEFGLRRQRSNTAIRLEKMDREKKEAASIAHIKWTNPRPFASIPEEDKLEMFGGKNIPAVEARERKISTVTRQLQDISFQPQNPFREFVKFDGNAQVGIPVRKYGIFLTMLKPEHSNYPMYVCVISSAKVSELIGFILWKCSMQYPNYLLKESVNYYGLHIAEDDGEVDWVFPCLDPKETVSKFVFKMLALVEKSTDEIDSEQKYTDGLVYDSSPATETSQNSLNSELLSWSDFKHHDFESQHQIAEEVVQKVNHILDSRCSSRPRSLKQLDDGTKKWSYYCQYDNSRNTSVIPQEERRRALKKAGSCKMTGCCPAEIIVTVQISQKVYVEYYSTHIGHEVSIEHFRLSYECRRDLADKIEAGASFDTILNDIRDVTDGKPKQNDRIISRKTLHNIAATISVTSWKLSPNVDTSVSLWIDNMTKLHFNPVCLFKKQGSEYPSLETNDFALIIVTKIQAKMLREFGNQMVCVKSTPGTKQYNFSLTTLFVVDDHEEPFPGAFLMSNRTDETMLKIFFSEIRAKIDAVLEPTIFLSDDSRAYFVAWMDVMKPKTTPRVLFCSWDVDKNWRLALNKIGAEDGKLNAKQVSVYRMLRLLLEEMSRANFFRLLGSTITDLLSDNDTRRFGQYFKRRYVNRYRLWANAFRVGTESVYMGIENFYRSVVKAYDKSLRMKRMDACIYSLLRIIRDKHTERVMRLTSETPFVIPKLKVTHRRAMAIPNCDVRQNGSYFQVMSQTDRTAVHTIERIHETCPFDEFGCNLICARCNVCVHVYQCSCVDYIVKCNMCTHVHKVCHFAAGKPDVEASDSTSDAEVVDDVDDVTENVCSSSPSSQQQQREEAVQELNVSIERLVEITNAKIRCSVQVVKMVKRKVDEAIAILTNAQSPPKKVSRVKKPKRQNPLEETASLETEKLDSERLSRSPSQQPEPMILHSEPQDESVMFCEPQEIEVEIVDVPNSFDHIY</sequence>